<comment type="caution">
    <text evidence="7">The sequence shown here is derived from an EMBL/GenBank/DDBJ whole genome shotgun (WGS) entry which is preliminary data.</text>
</comment>
<gene>
    <name evidence="6" type="primary">fhs</name>
    <name evidence="7" type="ORF">RM190_16190</name>
</gene>
<dbReference type="Gene3D" id="3.30.1510.10">
    <property type="entry name" value="Domain 2, N(10)-formyltetrahydrofolate synthetase"/>
    <property type="match status" value="1"/>
</dbReference>
<evidence type="ECO:0000256" key="6">
    <source>
        <dbReference type="HAMAP-Rule" id="MF_01543"/>
    </source>
</evidence>
<keyword evidence="3 6" id="KW-0436">Ligase</keyword>
<feature type="binding site" evidence="6">
    <location>
        <begin position="69"/>
        <end position="76"/>
    </location>
    <ligand>
        <name>ATP</name>
        <dbReference type="ChEBI" id="CHEBI:30616"/>
    </ligand>
</feature>
<dbReference type="Gene3D" id="3.40.50.300">
    <property type="entry name" value="P-loop containing nucleotide triphosphate hydrolases"/>
    <property type="match status" value="1"/>
</dbReference>
<dbReference type="SUPFAM" id="SSF52540">
    <property type="entry name" value="P-loop containing nucleoside triphosphate hydrolases"/>
    <property type="match status" value="1"/>
</dbReference>
<dbReference type="InterPro" id="IPR000559">
    <property type="entry name" value="Formate_THF_ligase"/>
</dbReference>
<dbReference type="EMBL" id="JAVRQI010000012">
    <property type="protein sequence ID" value="MDT1063415.1"/>
    <property type="molecule type" value="Genomic_DNA"/>
</dbReference>
<protein>
    <recommendedName>
        <fullName evidence="6">Formate--tetrahydrofolate ligase</fullName>
        <ecNumber evidence="6">6.3.4.3</ecNumber>
    </recommendedName>
    <alternativeName>
        <fullName evidence="6">Formyltetrahydrofolate synthetase</fullName>
        <shortName evidence="6">FHS</shortName>
        <shortName evidence="6">FTHFS</shortName>
    </alternativeName>
</protein>
<dbReference type="GO" id="GO:0004329">
    <property type="term" value="F:formate-tetrahydrofolate ligase activity"/>
    <property type="evidence" value="ECO:0007669"/>
    <property type="project" value="UniProtKB-EC"/>
</dbReference>
<comment type="pathway">
    <text evidence="1 6">One-carbon metabolism; tetrahydrofolate interconversion.</text>
</comment>
<evidence type="ECO:0000313" key="7">
    <source>
        <dbReference type="EMBL" id="MDT1063415.1"/>
    </source>
</evidence>
<evidence type="ECO:0000256" key="1">
    <source>
        <dbReference type="ARBA" id="ARBA00004777"/>
    </source>
</evidence>
<evidence type="ECO:0000256" key="4">
    <source>
        <dbReference type="ARBA" id="ARBA00022741"/>
    </source>
</evidence>
<organism evidence="7 8">
    <name type="scientific">Paracoccus broussonetiae</name>
    <dbReference type="NCBI Taxonomy" id="3075834"/>
    <lineage>
        <taxon>Bacteria</taxon>
        <taxon>Pseudomonadati</taxon>
        <taxon>Pseudomonadota</taxon>
        <taxon>Alphaproteobacteria</taxon>
        <taxon>Rhodobacterales</taxon>
        <taxon>Paracoccaceae</taxon>
        <taxon>Paracoccus</taxon>
    </lineage>
</organism>
<evidence type="ECO:0000256" key="5">
    <source>
        <dbReference type="ARBA" id="ARBA00022840"/>
    </source>
</evidence>
<sequence length="560" mass="59805">MRDSMKSDIEIAREARKRPIGEIAAKLGLGPHDFLPYGHDKAKITHEFIGRLNGHRHGRLVLVTAINPTPAGEGKTTTTVGLGDALNRIGRRATICIREASLGPNFGMKGGAAGGGMAQIVPMEEMNLHFTGDFHAVTSAHNLLAALIDNHIHWGNALRIDPRRVTWRRVIDMNDRALRQTTVALGGPSNGHPRESGFDITVASEVMAILCLASDLADLQARLGRIIVAETFDRQPVTARELQADGAMTALLRDALQPNLVQTLENNPALVHGGPFANIAHGCNSVVATRTALATSDYVVTEAGFGADLGAQKFLDIKCRLAGLSPAAVVLVATVRALKMNGGVARADLGTENVPALEAGCANLGRHIENLRGYGLPVVVAINHFTSDTETEIAAVRDYCAGHGVQAVLCRHWAEGGKGAEELARAVARLAEGDEARFEKLYPDEMSLWQKIETICKRIYRADHVEAPPAIHEKLAEWQAAGHGSLPVCMAKTQYSFSADPSALGAPSGFTIPLREVRLSAGAGFVVAICGDIMTMPGLPRVPAAVRIGLDERGRIDGLF</sequence>
<accession>A0ABU3EH12</accession>
<dbReference type="Proteomes" id="UP001251085">
    <property type="component" value="Unassembled WGS sequence"/>
</dbReference>
<evidence type="ECO:0000313" key="8">
    <source>
        <dbReference type="Proteomes" id="UP001251085"/>
    </source>
</evidence>
<dbReference type="InterPro" id="IPR020628">
    <property type="entry name" value="Formate_THF_ligase_CS"/>
</dbReference>
<comment type="similarity">
    <text evidence="6">Belongs to the formate--tetrahydrofolate ligase family.</text>
</comment>
<keyword evidence="4 6" id="KW-0547">Nucleotide-binding</keyword>
<name>A0ABU3EH12_9RHOB</name>
<keyword evidence="2 6" id="KW-0554">One-carbon metabolism</keyword>
<dbReference type="EC" id="6.3.4.3" evidence="6"/>
<evidence type="ECO:0000256" key="2">
    <source>
        <dbReference type="ARBA" id="ARBA00022563"/>
    </source>
</evidence>
<dbReference type="NCBIfam" id="NF010030">
    <property type="entry name" value="PRK13505.1"/>
    <property type="match status" value="1"/>
</dbReference>
<dbReference type="HAMAP" id="MF_01543">
    <property type="entry name" value="FTHFS"/>
    <property type="match status" value="1"/>
</dbReference>
<reference evidence="8" key="1">
    <citation type="submission" date="2023-07" db="EMBL/GenBank/DDBJ databases">
        <title>Characterization of two Paracoccaceae strains isolated from Phycosphere and proposal of Xinfangfangia lacusdiani sp. nov.</title>
        <authorList>
            <person name="Deng Y."/>
            <person name="Zhang Y.Q."/>
        </authorList>
    </citation>
    <scope>NUCLEOTIDE SEQUENCE [LARGE SCALE GENOMIC DNA]</scope>
    <source>
        <strain evidence="8">CPCC 101403</strain>
    </source>
</reference>
<dbReference type="InterPro" id="IPR027417">
    <property type="entry name" value="P-loop_NTPase"/>
</dbReference>
<keyword evidence="5 6" id="KW-0067">ATP-binding</keyword>
<comment type="catalytic activity">
    <reaction evidence="6">
        <text>(6S)-5,6,7,8-tetrahydrofolate + formate + ATP = (6R)-10-formyltetrahydrofolate + ADP + phosphate</text>
        <dbReference type="Rhea" id="RHEA:20221"/>
        <dbReference type="ChEBI" id="CHEBI:15740"/>
        <dbReference type="ChEBI" id="CHEBI:30616"/>
        <dbReference type="ChEBI" id="CHEBI:43474"/>
        <dbReference type="ChEBI" id="CHEBI:57453"/>
        <dbReference type="ChEBI" id="CHEBI:195366"/>
        <dbReference type="ChEBI" id="CHEBI:456216"/>
        <dbReference type="EC" id="6.3.4.3"/>
    </reaction>
</comment>
<dbReference type="Gene3D" id="3.10.410.10">
    <property type="entry name" value="Formyltetrahydrofolate synthetase, domain 3"/>
    <property type="match status" value="1"/>
</dbReference>
<dbReference type="CDD" id="cd00477">
    <property type="entry name" value="FTHFS"/>
    <property type="match status" value="1"/>
</dbReference>
<proteinExistence type="inferred from homology"/>
<dbReference type="PROSITE" id="PS00722">
    <property type="entry name" value="FTHFS_2"/>
    <property type="match status" value="1"/>
</dbReference>
<evidence type="ECO:0000256" key="3">
    <source>
        <dbReference type="ARBA" id="ARBA00022598"/>
    </source>
</evidence>
<dbReference type="Pfam" id="PF01268">
    <property type="entry name" value="FTHFS"/>
    <property type="match status" value="1"/>
</dbReference>
<keyword evidence="8" id="KW-1185">Reference proteome</keyword>